<dbReference type="PANTHER" id="PTHR43300:SF11">
    <property type="entry name" value="ACETYLTRANSFERASE RV3034C-RELATED"/>
    <property type="match status" value="1"/>
</dbReference>
<dbReference type="InterPro" id="IPR050179">
    <property type="entry name" value="Trans_hexapeptide_repeat"/>
</dbReference>
<evidence type="ECO:0000256" key="5">
    <source>
        <dbReference type="ARBA" id="ARBA00023315"/>
    </source>
</evidence>
<dbReference type="AlphaFoldDB" id="A0A839AAQ1"/>
<dbReference type="GO" id="GO:0016746">
    <property type="term" value="F:acyltransferase activity"/>
    <property type="evidence" value="ECO:0007669"/>
    <property type="project" value="UniProtKB-KW"/>
</dbReference>
<keyword evidence="2 6" id="KW-0808">Transferase</keyword>
<dbReference type="CDD" id="cd03349">
    <property type="entry name" value="LbH_XAT"/>
    <property type="match status" value="1"/>
</dbReference>
<organism evidence="6 7">
    <name type="scientific">Stappia albiluteola</name>
    <dbReference type="NCBI Taxonomy" id="2758565"/>
    <lineage>
        <taxon>Bacteria</taxon>
        <taxon>Pseudomonadati</taxon>
        <taxon>Pseudomonadota</taxon>
        <taxon>Alphaproteobacteria</taxon>
        <taxon>Hyphomicrobiales</taxon>
        <taxon>Stappiaceae</taxon>
        <taxon>Stappia</taxon>
    </lineage>
</organism>
<dbReference type="InterPro" id="IPR018357">
    <property type="entry name" value="Hexapep_transf_CS"/>
</dbReference>
<dbReference type="PROSITE" id="PS00101">
    <property type="entry name" value="HEXAPEP_TRANSFERASES"/>
    <property type="match status" value="1"/>
</dbReference>
<evidence type="ECO:0000256" key="2">
    <source>
        <dbReference type="ARBA" id="ARBA00022679"/>
    </source>
</evidence>
<keyword evidence="4" id="KW-0046">Antibiotic resistance</keyword>
<comment type="caution">
    <text evidence="6">The sequence shown here is derived from an EMBL/GenBank/DDBJ whole genome shotgun (WGS) entry which is preliminary data.</text>
</comment>
<keyword evidence="7" id="KW-1185">Reference proteome</keyword>
<evidence type="ECO:0000313" key="7">
    <source>
        <dbReference type="Proteomes" id="UP000541109"/>
    </source>
</evidence>
<dbReference type="Pfam" id="PF00132">
    <property type="entry name" value="Hexapep"/>
    <property type="match status" value="1"/>
</dbReference>
<dbReference type="Gene3D" id="2.160.10.10">
    <property type="entry name" value="Hexapeptide repeat proteins"/>
    <property type="match status" value="1"/>
</dbReference>
<dbReference type="InterPro" id="IPR001451">
    <property type="entry name" value="Hexapep"/>
</dbReference>
<name>A0A839AAQ1_9HYPH</name>
<dbReference type="GO" id="GO:0046677">
    <property type="term" value="P:response to antibiotic"/>
    <property type="evidence" value="ECO:0007669"/>
    <property type="project" value="UniProtKB-KW"/>
</dbReference>
<keyword evidence="3" id="KW-0677">Repeat</keyword>
<keyword evidence="5" id="KW-0012">Acyltransferase</keyword>
<reference evidence="6 7" key="1">
    <citation type="submission" date="2020-07" db="EMBL/GenBank/DDBJ databases">
        <title>Stappia sp., F7233, whole genome shotgun sequencing project.</title>
        <authorList>
            <person name="Jiang S."/>
            <person name="Liu Z.W."/>
            <person name="Du Z.J."/>
        </authorList>
    </citation>
    <scope>NUCLEOTIDE SEQUENCE [LARGE SCALE GENOMIC DNA]</scope>
    <source>
        <strain evidence="6 7">F7233</strain>
    </source>
</reference>
<dbReference type="Proteomes" id="UP000541109">
    <property type="component" value="Unassembled WGS sequence"/>
</dbReference>
<evidence type="ECO:0000256" key="3">
    <source>
        <dbReference type="ARBA" id="ARBA00022737"/>
    </source>
</evidence>
<dbReference type="InterPro" id="IPR011004">
    <property type="entry name" value="Trimer_LpxA-like_sf"/>
</dbReference>
<evidence type="ECO:0000313" key="6">
    <source>
        <dbReference type="EMBL" id="MBA5776205.1"/>
    </source>
</evidence>
<dbReference type="PANTHER" id="PTHR43300">
    <property type="entry name" value="ACETYLTRANSFERASE"/>
    <property type="match status" value="1"/>
</dbReference>
<dbReference type="RefSeq" id="WP_182162382.1">
    <property type="nucleotide sequence ID" value="NZ_JACFXV010000038.1"/>
</dbReference>
<accession>A0A839AAQ1</accession>
<dbReference type="SUPFAM" id="SSF51161">
    <property type="entry name" value="Trimeric LpxA-like enzymes"/>
    <property type="match status" value="1"/>
</dbReference>
<evidence type="ECO:0000256" key="4">
    <source>
        <dbReference type="ARBA" id="ARBA00023251"/>
    </source>
</evidence>
<dbReference type="FunFam" id="2.160.10.10:FF:000037">
    <property type="entry name" value="Streptogramin A acetyltransferase"/>
    <property type="match status" value="1"/>
</dbReference>
<proteinExistence type="inferred from homology"/>
<evidence type="ECO:0000256" key="1">
    <source>
        <dbReference type="ARBA" id="ARBA00007274"/>
    </source>
</evidence>
<gene>
    <name evidence="6" type="ORF">H2509_03605</name>
</gene>
<sequence>MPGPDPDIRHPFNGEAHTVFLRSVVTRPTIIVGDYSYYHDPDHAAEFENRNVLYHFDFVGDRLIIGRYCALATGCRFIMNGANHVTSGFSTYPFNIFSEDWAAGFDPATYAEGYRGDTTVGNDVWIGRDATILPGITIGDGAIVAACSVVSADVPAYAVAAGNPARVVRHRYPPEIVEMLLEIAWWHWPVEKVTRHLDAIRGRDLEKLKRAAAED</sequence>
<dbReference type="EMBL" id="JACFXV010000038">
    <property type="protein sequence ID" value="MBA5776205.1"/>
    <property type="molecule type" value="Genomic_DNA"/>
</dbReference>
<protein>
    <submittedName>
        <fullName evidence="6">CatB-related O-acetyltransferase</fullName>
    </submittedName>
</protein>
<comment type="similarity">
    <text evidence="1">Belongs to the transferase hexapeptide repeat family.</text>
</comment>